<dbReference type="InterPro" id="IPR025367">
    <property type="entry name" value="DUF4271"/>
</dbReference>
<feature type="transmembrane region" description="Helical" evidence="1">
    <location>
        <begin position="191"/>
        <end position="213"/>
    </location>
</feature>
<comment type="caution">
    <text evidence="2">The sequence shown here is derived from an EMBL/GenBank/DDBJ whole genome shotgun (WGS) entry which is preliminary data.</text>
</comment>
<keyword evidence="3" id="KW-1185">Reference proteome</keyword>
<proteinExistence type="predicted"/>
<feature type="transmembrane region" description="Helical" evidence="1">
    <location>
        <begin position="246"/>
        <end position="265"/>
    </location>
</feature>
<dbReference type="Proteomes" id="UP000238375">
    <property type="component" value="Unassembled WGS sequence"/>
</dbReference>
<keyword evidence="1" id="KW-0472">Membrane</keyword>
<organism evidence="2 3">
    <name type="scientific">Spirosoma oryzae</name>
    <dbReference type="NCBI Taxonomy" id="1469603"/>
    <lineage>
        <taxon>Bacteria</taxon>
        <taxon>Pseudomonadati</taxon>
        <taxon>Bacteroidota</taxon>
        <taxon>Cytophagia</taxon>
        <taxon>Cytophagales</taxon>
        <taxon>Cytophagaceae</taxon>
        <taxon>Spirosoma</taxon>
    </lineage>
</organism>
<keyword evidence="1" id="KW-1133">Transmembrane helix</keyword>
<dbReference type="OrthoDB" id="975088at2"/>
<evidence type="ECO:0000313" key="3">
    <source>
        <dbReference type="Proteomes" id="UP000238375"/>
    </source>
</evidence>
<dbReference type="EMBL" id="PVTE01000030">
    <property type="protein sequence ID" value="PRY28196.1"/>
    <property type="molecule type" value="Genomic_DNA"/>
</dbReference>
<gene>
    <name evidence="2" type="ORF">CLV58_13053</name>
</gene>
<reference evidence="2 3" key="1">
    <citation type="submission" date="2018-03" db="EMBL/GenBank/DDBJ databases">
        <title>Genomic Encyclopedia of Archaeal and Bacterial Type Strains, Phase II (KMG-II): from individual species to whole genera.</title>
        <authorList>
            <person name="Goeker M."/>
        </authorList>
    </citation>
    <scope>NUCLEOTIDE SEQUENCE [LARGE SCALE GENOMIC DNA]</scope>
    <source>
        <strain evidence="2 3">DSM 28354</strain>
    </source>
</reference>
<protein>
    <submittedName>
        <fullName evidence="2">Uncharacterized protein DUF4271</fullName>
    </submittedName>
</protein>
<feature type="transmembrane region" description="Helical" evidence="1">
    <location>
        <begin position="390"/>
        <end position="411"/>
    </location>
</feature>
<feature type="transmembrane region" description="Helical" evidence="1">
    <location>
        <begin position="285"/>
        <end position="309"/>
    </location>
</feature>
<name>A0A2T0S455_9BACT</name>
<evidence type="ECO:0000256" key="1">
    <source>
        <dbReference type="SAM" id="Phobius"/>
    </source>
</evidence>
<feature type="transmembrane region" description="Helical" evidence="1">
    <location>
        <begin position="362"/>
        <end position="381"/>
    </location>
</feature>
<accession>A0A2T0S455</accession>
<keyword evidence="1" id="KW-0812">Transmembrane</keyword>
<sequence>MSEWVNERLRHNAKERAIFRRFDLLLFVLFTHSLILSFTHSTTAQPRNEGIGPGGQYYPVHSFQDDFQVFDAATQAYVPYIPELHATQTALSAYVDLESNRHYKLLLTTKDDGYLFINAALRRNLRAGTWLILDIDSLFRAYRRPEIFLTVYGSPGVAGKQLYIAYPRSAAQKTIVLRDDNLSVRPRPVSVYTNLLGVGLLIILAFFAFLFSFHNRAFERFFSPRDLLSVRAQEESFLIGRPLSSVNLLFTLGLSLLTSYLIMLAQSHRVDVFSARLLLPNLTQWGGVGTEYVVLTVLAFGALIGKYALIDVISGLYKLHEIANVHFFKILQSSLLFFTSMTLVLLVISYNIDQTVWSENALLFPLIGFYTARVALLYVVIRASESIKNLYLFSYLCIVELIPLIIGLRFIL</sequence>
<dbReference type="Pfam" id="PF14093">
    <property type="entry name" value="DUF4271"/>
    <property type="match status" value="1"/>
</dbReference>
<evidence type="ECO:0000313" key="2">
    <source>
        <dbReference type="EMBL" id="PRY28196.1"/>
    </source>
</evidence>
<dbReference type="AlphaFoldDB" id="A0A2T0S455"/>
<feature type="transmembrane region" description="Helical" evidence="1">
    <location>
        <begin position="330"/>
        <end position="350"/>
    </location>
</feature>